<proteinExistence type="predicted"/>
<feature type="compositionally biased region" description="Polar residues" evidence="1">
    <location>
        <begin position="1"/>
        <end position="20"/>
    </location>
</feature>
<protein>
    <submittedName>
        <fullName evidence="2">Uncharacterized protein</fullName>
    </submittedName>
</protein>
<organism evidence="2 3">
    <name type="scientific">Aureobasidium subglaciale (strain EXF-2481)</name>
    <name type="common">Aureobasidium pullulans var. subglaciale</name>
    <dbReference type="NCBI Taxonomy" id="1043005"/>
    <lineage>
        <taxon>Eukaryota</taxon>
        <taxon>Fungi</taxon>
        <taxon>Dikarya</taxon>
        <taxon>Ascomycota</taxon>
        <taxon>Pezizomycotina</taxon>
        <taxon>Dothideomycetes</taxon>
        <taxon>Dothideomycetidae</taxon>
        <taxon>Dothideales</taxon>
        <taxon>Saccotheciaceae</taxon>
        <taxon>Aureobasidium</taxon>
    </lineage>
</organism>
<reference evidence="2 3" key="1">
    <citation type="journal article" date="2014" name="BMC Genomics">
        <title>Genome sequencing of four Aureobasidium pullulans varieties: biotechnological potential, stress tolerance, and description of new species.</title>
        <authorList>
            <person name="Gostin Ar C."/>
            <person name="Ohm R.A."/>
            <person name="Kogej T."/>
            <person name="Sonjak S."/>
            <person name="Turk M."/>
            <person name="Zajc J."/>
            <person name="Zalar P."/>
            <person name="Grube M."/>
            <person name="Sun H."/>
            <person name="Han J."/>
            <person name="Sharma A."/>
            <person name="Chiniquy J."/>
            <person name="Ngan C.Y."/>
            <person name="Lipzen A."/>
            <person name="Barry K."/>
            <person name="Grigoriev I.V."/>
            <person name="Gunde-Cimerman N."/>
        </authorList>
    </citation>
    <scope>NUCLEOTIDE SEQUENCE [LARGE SCALE GENOMIC DNA]</scope>
    <source>
        <strain evidence="2 3">EXF-2481</strain>
    </source>
</reference>
<gene>
    <name evidence="2" type="ORF">AUEXF2481DRAFT_661382</name>
</gene>
<accession>A0A074YJ29</accession>
<dbReference type="GeneID" id="25370195"/>
<dbReference type="AlphaFoldDB" id="A0A074YJ29"/>
<feature type="region of interest" description="Disordered" evidence="1">
    <location>
        <begin position="90"/>
        <end position="164"/>
    </location>
</feature>
<dbReference type="EMBL" id="KL584757">
    <property type="protein sequence ID" value="KEQ96079.1"/>
    <property type="molecule type" value="Genomic_DNA"/>
</dbReference>
<evidence type="ECO:0000313" key="2">
    <source>
        <dbReference type="EMBL" id="KEQ96079.1"/>
    </source>
</evidence>
<feature type="compositionally biased region" description="Low complexity" evidence="1">
    <location>
        <begin position="98"/>
        <end position="112"/>
    </location>
</feature>
<dbReference type="HOGENOM" id="CLU_1532219_0_0_1"/>
<feature type="region of interest" description="Disordered" evidence="1">
    <location>
        <begin position="1"/>
        <end position="24"/>
    </location>
</feature>
<sequence length="175" mass="19210">MGSYTSKAAVRNSTNSTTPLNLDIHSPVQTNFPRSPGLQDLSTFHPHQNHNGVNEVVVTSFAGDEPEFGITRPSPARPLIRRYSELIDPTQLDNQQVRSPSGNLLSGSSYNLRGDRPLSVRERQERIRQQMSQKRREQEMADDGGCRRNSAKSSVGSASTAKAAKRRGCLGCFGA</sequence>
<feature type="compositionally biased region" description="Polar residues" evidence="1">
    <location>
        <begin position="151"/>
        <end position="160"/>
    </location>
</feature>
<dbReference type="RefSeq" id="XP_013344728.1">
    <property type="nucleotide sequence ID" value="XM_013489274.1"/>
</dbReference>
<dbReference type="InParanoid" id="A0A074YJ29"/>
<dbReference type="OrthoDB" id="5338666at2759"/>
<evidence type="ECO:0000313" key="3">
    <source>
        <dbReference type="Proteomes" id="UP000030641"/>
    </source>
</evidence>
<name>A0A074YJ29_AURSE</name>
<evidence type="ECO:0000256" key="1">
    <source>
        <dbReference type="SAM" id="MobiDB-lite"/>
    </source>
</evidence>
<dbReference type="Proteomes" id="UP000030641">
    <property type="component" value="Unassembled WGS sequence"/>
</dbReference>
<keyword evidence="3" id="KW-1185">Reference proteome</keyword>
<feature type="compositionally biased region" description="Basic and acidic residues" evidence="1">
    <location>
        <begin position="113"/>
        <end position="139"/>
    </location>
</feature>